<reference evidence="1 2" key="1">
    <citation type="submission" date="2018-03" db="EMBL/GenBank/DDBJ databases">
        <title>Comparative analysis of microorganisms from saline springs in Andes Mountain Range, Colombia.</title>
        <authorList>
            <person name="Rubin E."/>
        </authorList>
    </citation>
    <scope>NUCLEOTIDE SEQUENCE [LARGE SCALE GENOMIC DNA]</scope>
    <source>
        <strain evidence="1 2">CG 23</strain>
    </source>
</reference>
<comment type="caution">
    <text evidence="1">The sequence shown here is derived from an EMBL/GenBank/DDBJ whole genome shotgun (WGS) entry which is preliminary data.</text>
</comment>
<proteinExistence type="predicted"/>
<dbReference type="InterPro" id="IPR025361">
    <property type="entry name" value="DUF4265"/>
</dbReference>
<evidence type="ECO:0000313" key="2">
    <source>
        <dbReference type="Proteomes" id="UP000239895"/>
    </source>
</evidence>
<gene>
    <name evidence="1" type="ORF">BCL65_107194</name>
</gene>
<keyword evidence="2" id="KW-1185">Reference proteome</keyword>
<dbReference type="Proteomes" id="UP000239895">
    <property type="component" value="Unassembled WGS sequence"/>
</dbReference>
<protein>
    <submittedName>
        <fullName evidence="1">Uncharacterized protein DUF4265</fullName>
    </submittedName>
</protein>
<evidence type="ECO:0000313" key="1">
    <source>
        <dbReference type="EMBL" id="PRZ05706.1"/>
    </source>
</evidence>
<sequence>MAKVRFRLDRSEDGWPPADSEGLWAEPLGNGRYRLDNTPWFVRGSSADDVVSAVADEDGVLWFSQTLEFGGRQTIRVIPRSDGPLSGDSRAVLDAFSPLNVTGESLGEQLKIVALDLGPDVDVAAVKQLCIQGKTERWWHYEEGNVTPEWLGL</sequence>
<dbReference type="Pfam" id="PF14085">
    <property type="entry name" value="DUF4265"/>
    <property type="match status" value="1"/>
</dbReference>
<organism evidence="1 2">
    <name type="scientific">Isoptericola halotolerans</name>
    <dbReference type="NCBI Taxonomy" id="300560"/>
    <lineage>
        <taxon>Bacteria</taxon>
        <taxon>Bacillati</taxon>
        <taxon>Actinomycetota</taxon>
        <taxon>Actinomycetes</taxon>
        <taxon>Micrococcales</taxon>
        <taxon>Promicromonosporaceae</taxon>
        <taxon>Isoptericola</taxon>
    </lineage>
</organism>
<dbReference type="EMBL" id="PVTX01000007">
    <property type="protein sequence ID" value="PRZ05706.1"/>
    <property type="molecule type" value="Genomic_DNA"/>
</dbReference>
<dbReference type="RefSeq" id="WP_243401028.1">
    <property type="nucleotide sequence ID" value="NZ_PVTX01000007.1"/>
</dbReference>
<accession>A0ABX5ED29</accession>
<name>A0ABX5ED29_9MICO</name>